<evidence type="ECO:0000256" key="5">
    <source>
        <dbReference type="ARBA" id="ARBA00023242"/>
    </source>
</evidence>
<reference evidence="6" key="1">
    <citation type="submission" date="2020-08" db="EMBL/GenBank/DDBJ databases">
        <title>Genome sequencing and assembly of the red palm weevil Rhynchophorus ferrugineus.</title>
        <authorList>
            <person name="Dias G.B."/>
            <person name="Bergman C.M."/>
            <person name="Manee M."/>
        </authorList>
    </citation>
    <scope>NUCLEOTIDE SEQUENCE</scope>
    <source>
        <strain evidence="6">AA-2017</strain>
        <tissue evidence="6">Whole larva</tissue>
    </source>
</reference>
<comment type="subcellular location">
    <subcellularLocation>
        <location evidence="1">Nucleus</location>
    </subcellularLocation>
</comment>
<organism evidence="6 7">
    <name type="scientific">Rhynchophorus ferrugineus</name>
    <name type="common">Red palm weevil</name>
    <name type="synonym">Curculio ferrugineus</name>
    <dbReference type="NCBI Taxonomy" id="354439"/>
    <lineage>
        <taxon>Eukaryota</taxon>
        <taxon>Metazoa</taxon>
        <taxon>Ecdysozoa</taxon>
        <taxon>Arthropoda</taxon>
        <taxon>Hexapoda</taxon>
        <taxon>Insecta</taxon>
        <taxon>Pterygota</taxon>
        <taxon>Neoptera</taxon>
        <taxon>Endopterygota</taxon>
        <taxon>Coleoptera</taxon>
        <taxon>Polyphaga</taxon>
        <taxon>Cucujiformia</taxon>
        <taxon>Curculionidae</taxon>
        <taxon>Dryophthorinae</taxon>
        <taxon>Rhynchophorus</taxon>
    </lineage>
</organism>
<dbReference type="AlphaFoldDB" id="A0A834IGI3"/>
<dbReference type="GO" id="GO:0006352">
    <property type="term" value="P:DNA-templated transcription initiation"/>
    <property type="evidence" value="ECO:0007669"/>
    <property type="project" value="InterPro"/>
</dbReference>
<comment type="caution">
    <text evidence="6">The sequence shown here is derived from an EMBL/GenBank/DDBJ whole genome shotgun (WGS) entry which is preliminary data.</text>
</comment>
<evidence type="ECO:0000256" key="1">
    <source>
        <dbReference type="ARBA" id="ARBA00004123"/>
    </source>
</evidence>
<dbReference type="PANTHER" id="PTHR10126">
    <property type="entry name" value="TATA-BOX BINDING PROTEIN"/>
    <property type="match status" value="1"/>
</dbReference>
<dbReference type="GO" id="GO:0000978">
    <property type="term" value="F:RNA polymerase II cis-regulatory region sequence-specific DNA binding"/>
    <property type="evidence" value="ECO:0007669"/>
    <property type="project" value="UniProtKB-ARBA"/>
</dbReference>
<keyword evidence="5" id="KW-0539">Nucleus</keyword>
<accession>A0A834IGI3</accession>
<dbReference type="SUPFAM" id="SSF55945">
    <property type="entry name" value="TATA-box binding protein-like"/>
    <property type="match status" value="2"/>
</dbReference>
<name>A0A834IGI3_RHYFE</name>
<protein>
    <recommendedName>
        <fullName evidence="8">TATA-box-binding protein</fullName>
    </recommendedName>
</protein>
<dbReference type="EMBL" id="JAACXV010000394">
    <property type="protein sequence ID" value="KAF7278647.1"/>
    <property type="molecule type" value="Genomic_DNA"/>
</dbReference>
<dbReference type="GO" id="GO:0005634">
    <property type="term" value="C:nucleus"/>
    <property type="evidence" value="ECO:0007669"/>
    <property type="project" value="UniProtKB-SubCell"/>
</dbReference>
<dbReference type="FunFam" id="3.30.310.10:FF:000002">
    <property type="entry name" value="TATA-box-binding protein 2"/>
    <property type="match status" value="1"/>
</dbReference>
<keyword evidence="7" id="KW-1185">Reference proteome</keyword>
<keyword evidence="4" id="KW-0804">Transcription</keyword>
<dbReference type="InterPro" id="IPR000814">
    <property type="entry name" value="TBP"/>
</dbReference>
<gene>
    <name evidence="6" type="ORF">GWI33_008163</name>
</gene>
<dbReference type="Pfam" id="PF00352">
    <property type="entry name" value="TBP"/>
    <property type="match status" value="2"/>
</dbReference>
<dbReference type="Proteomes" id="UP000625711">
    <property type="component" value="Unassembled WGS sequence"/>
</dbReference>
<proteinExistence type="inferred from homology"/>
<dbReference type="OrthoDB" id="2127950at2759"/>
<evidence type="ECO:0000313" key="6">
    <source>
        <dbReference type="EMBL" id="KAF7278647.1"/>
    </source>
</evidence>
<evidence type="ECO:0000256" key="3">
    <source>
        <dbReference type="ARBA" id="ARBA00023125"/>
    </source>
</evidence>
<dbReference type="InterPro" id="IPR030491">
    <property type="entry name" value="TBP_CS"/>
</dbReference>
<dbReference type="InterPro" id="IPR012295">
    <property type="entry name" value="TBP_dom_sf"/>
</dbReference>
<dbReference type="GO" id="GO:0000992">
    <property type="term" value="F:RNA polymerase III cis-regulatory region sequence-specific DNA binding"/>
    <property type="evidence" value="ECO:0007669"/>
    <property type="project" value="UniProtKB-ARBA"/>
</dbReference>
<dbReference type="PRINTS" id="PR00686">
    <property type="entry name" value="TIFACTORIID"/>
</dbReference>
<keyword evidence="3" id="KW-0238">DNA-binding</keyword>
<evidence type="ECO:0000256" key="4">
    <source>
        <dbReference type="ARBA" id="ARBA00023163"/>
    </source>
</evidence>
<evidence type="ECO:0008006" key="8">
    <source>
        <dbReference type="Google" id="ProtNLM"/>
    </source>
</evidence>
<evidence type="ECO:0000313" key="7">
    <source>
        <dbReference type="Proteomes" id="UP000625711"/>
    </source>
</evidence>
<comment type="similarity">
    <text evidence="2">Belongs to the TBP family.</text>
</comment>
<dbReference type="PROSITE" id="PS00351">
    <property type="entry name" value="TFIID"/>
    <property type="match status" value="1"/>
</dbReference>
<evidence type="ECO:0000256" key="2">
    <source>
        <dbReference type="ARBA" id="ARBA00005560"/>
    </source>
</evidence>
<dbReference type="GO" id="GO:0001092">
    <property type="term" value="F:TFIIA-class transcription factor complex binding"/>
    <property type="evidence" value="ECO:0007669"/>
    <property type="project" value="UniProtKB-ARBA"/>
</dbReference>
<sequence>MRIREPRTTALIFSSGKMVCTGAKSEEDARLSGRKFARIIQKLGFPAKFLDFKIQNMVCRCDVSFPIRLECLVLTHSSFSTYEPKLFSALIYRMVKPRIVLLIFLSGKVIIAGAKRRQDIYEAFDNIYPILKNFKK</sequence>
<dbReference type="Gene3D" id="3.30.310.10">
    <property type="entry name" value="TATA-Binding Protein"/>
    <property type="match status" value="2"/>
</dbReference>
<dbReference type="GO" id="GO:0042797">
    <property type="term" value="P:tRNA transcription by RNA polymerase III"/>
    <property type="evidence" value="ECO:0007669"/>
    <property type="project" value="UniProtKB-ARBA"/>
</dbReference>